<name>A0ABT8WRY8_9FLAO</name>
<dbReference type="EMBL" id="JAUOEL010000006">
    <property type="protein sequence ID" value="MDO5975934.1"/>
    <property type="molecule type" value="Genomic_DNA"/>
</dbReference>
<sequence>MKKTIKVLATSTLVCMMTIGLTTSSNTNKSNNSVDLLSFSLKSAQAHGEGSSNNHGPCHDGTFGPAYCGSTHCSCN</sequence>
<dbReference type="Proteomes" id="UP001176806">
    <property type="component" value="Unassembled WGS sequence"/>
</dbReference>
<accession>A0ABT8WRY8</accession>
<feature type="signal peptide" evidence="1">
    <location>
        <begin position="1"/>
        <end position="22"/>
    </location>
</feature>
<gene>
    <name evidence="2" type="ORF">Q4Q40_17185</name>
</gene>
<comment type="caution">
    <text evidence="2">The sequence shown here is derived from an EMBL/GenBank/DDBJ whole genome shotgun (WGS) entry which is preliminary data.</text>
</comment>
<dbReference type="RefSeq" id="WP_303303170.1">
    <property type="nucleotide sequence ID" value="NZ_BAABDA010000046.1"/>
</dbReference>
<keyword evidence="3" id="KW-1185">Reference proteome</keyword>
<organism evidence="2 3">
    <name type="scientific">Flavivirga jejuensis</name>
    <dbReference type="NCBI Taxonomy" id="870487"/>
    <lineage>
        <taxon>Bacteria</taxon>
        <taxon>Pseudomonadati</taxon>
        <taxon>Bacteroidota</taxon>
        <taxon>Flavobacteriia</taxon>
        <taxon>Flavobacteriales</taxon>
        <taxon>Flavobacteriaceae</taxon>
        <taxon>Flavivirga</taxon>
    </lineage>
</organism>
<keyword evidence="1" id="KW-0732">Signal</keyword>
<proteinExistence type="predicted"/>
<protein>
    <submittedName>
        <fullName evidence="2">Uncharacterized protein</fullName>
    </submittedName>
</protein>
<feature type="chain" id="PRO_5046431139" evidence="1">
    <location>
        <begin position="23"/>
        <end position="76"/>
    </location>
</feature>
<reference evidence="2" key="1">
    <citation type="submission" date="2023-07" db="EMBL/GenBank/DDBJ databases">
        <title>Two novel species in the genus Flavivirga.</title>
        <authorList>
            <person name="Kwon K."/>
        </authorList>
    </citation>
    <scope>NUCLEOTIDE SEQUENCE</scope>
    <source>
        <strain evidence="2">KACC 14158</strain>
    </source>
</reference>
<evidence type="ECO:0000256" key="1">
    <source>
        <dbReference type="SAM" id="SignalP"/>
    </source>
</evidence>
<evidence type="ECO:0000313" key="3">
    <source>
        <dbReference type="Proteomes" id="UP001176806"/>
    </source>
</evidence>
<evidence type="ECO:0000313" key="2">
    <source>
        <dbReference type="EMBL" id="MDO5975934.1"/>
    </source>
</evidence>